<dbReference type="InterPro" id="IPR051265">
    <property type="entry name" value="HIBADH-related_NP60_sf"/>
</dbReference>
<dbReference type="InterPro" id="IPR002204">
    <property type="entry name" value="3-OH-isobutyrate_DH-rel_CS"/>
</dbReference>
<dbReference type="Proteomes" id="UP000524246">
    <property type="component" value="Unassembled WGS sequence"/>
</dbReference>
<proteinExistence type="predicted"/>
<name>A0A7X9IKV0_9DELT</name>
<dbReference type="GO" id="GO:0016491">
    <property type="term" value="F:oxidoreductase activity"/>
    <property type="evidence" value="ECO:0007669"/>
    <property type="project" value="InterPro"/>
</dbReference>
<dbReference type="GO" id="GO:0016054">
    <property type="term" value="P:organic acid catabolic process"/>
    <property type="evidence" value="ECO:0007669"/>
    <property type="project" value="UniProtKB-ARBA"/>
</dbReference>
<protein>
    <submittedName>
        <fullName evidence="2">NAD(P)-binding domain-containing protein</fullName>
    </submittedName>
</protein>
<dbReference type="SUPFAM" id="SSF51735">
    <property type="entry name" value="NAD(P)-binding Rossmann-fold domains"/>
    <property type="match status" value="1"/>
</dbReference>
<evidence type="ECO:0000259" key="1">
    <source>
        <dbReference type="Pfam" id="PF03446"/>
    </source>
</evidence>
<dbReference type="EMBL" id="JAAZON010000480">
    <property type="protein sequence ID" value="NMC63597.1"/>
    <property type="molecule type" value="Genomic_DNA"/>
</dbReference>
<evidence type="ECO:0000313" key="3">
    <source>
        <dbReference type="Proteomes" id="UP000524246"/>
    </source>
</evidence>
<evidence type="ECO:0000313" key="2">
    <source>
        <dbReference type="EMBL" id="NMC63597.1"/>
    </source>
</evidence>
<gene>
    <name evidence="2" type="ORF">GYA55_10585</name>
</gene>
<organism evidence="2 3">
    <name type="scientific">SAR324 cluster bacterium</name>
    <dbReference type="NCBI Taxonomy" id="2024889"/>
    <lineage>
        <taxon>Bacteria</taxon>
        <taxon>Deltaproteobacteria</taxon>
        <taxon>SAR324 cluster</taxon>
    </lineage>
</organism>
<dbReference type="GO" id="GO:0050661">
    <property type="term" value="F:NADP binding"/>
    <property type="evidence" value="ECO:0007669"/>
    <property type="project" value="InterPro"/>
</dbReference>
<dbReference type="AlphaFoldDB" id="A0A7X9IKV0"/>
<comment type="caution">
    <text evidence="2">The sequence shown here is derived from an EMBL/GenBank/DDBJ whole genome shotgun (WGS) entry which is preliminary data.</text>
</comment>
<sequence length="111" mass="12229">MAQRIGYMGLGIMGLSMSKNLLKAGHEVYVWNRSREKTFEATEAGAFVLNSPKAIREKCDIVLMCVTDENAVREILFECPEAFILGEGASCILVNMSTIAPSSERDIAKKL</sequence>
<dbReference type="Pfam" id="PF03446">
    <property type="entry name" value="NAD_binding_2"/>
    <property type="match status" value="1"/>
</dbReference>
<dbReference type="PANTHER" id="PTHR43580">
    <property type="entry name" value="OXIDOREDUCTASE GLYR1-RELATED"/>
    <property type="match status" value="1"/>
</dbReference>
<dbReference type="PANTHER" id="PTHR43580:SF2">
    <property type="entry name" value="CYTOKINE-LIKE NUCLEAR FACTOR N-PAC"/>
    <property type="match status" value="1"/>
</dbReference>
<dbReference type="Gene3D" id="3.40.50.720">
    <property type="entry name" value="NAD(P)-binding Rossmann-like Domain"/>
    <property type="match status" value="1"/>
</dbReference>
<feature type="domain" description="6-phosphogluconate dehydrogenase NADP-binding" evidence="1">
    <location>
        <begin position="4"/>
        <end position="111"/>
    </location>
</feature>
<reference evidence="2 3" key="1">
    <citation type="journal article" date="2020" name="Biotechnol. Biofuels">
        <title>New insights from the biogas microbiome by comprehensive genome-resolved metagenomics of nearly 1600 species originating from multiple anaerobic digesters.</title>
        <authorList>
            <person name="Campanaro S."/>
            <person name="Treu L."/>
            <person name="Rodriguez-R L.M."/>
            <person name="Kovalovszki A."/>
            <person name="Ziels R.M."/>
            <person name="Maus I."/>
            <person name="Zhu X."/>
            <person name="Kougias P.G."/>
            <person name="Basile A."/>
            <person name="Luo G."/>
            <person name="Schluter A."/>
            <person name="Konstantinidis K.T."/>
            <person name="Angelidaki I."/>
        </authorList>
    </citation>
    <scope>NUCLEOTIDE SEQUENCE [LARGE SCALE GENOMIC DNA]</scope>
    <source>
        <strain evidence="2">AS27yjCOA_65</strain>
    </source>
</reference>
<dbReference type="InterPro" id="IPR036291">
    <property type="entry name" value="NAD(P)-bd_dom_sf"/>
</dbReference>
<dbReference type="PROSITE" id="PS00895">
    <property type="entry name" value="3_HYDROXYISOBUT_DH"/>
    <property type="match status" value="1"/>
</dbReference>
<accession>A0A7X9IKV0</accession>
<dbReference type="InterPro" id="IPR006115">
    <property type="entry name" value="6PGDH_NADP-bd"/>
</dbReference>